<dbReference type="EMBL" id="QAOM01000016">
    <property type="protein sequence ID" value="PTQ82691.1"/>
    <property type="molecule type" value="Genomic_DNA"/>
</dbReference>
<comment type="caution">
    <text evidence="2">The sequence shown here is derived from an EMBL/GenBank/DDBJ whole genome shotgun (WGS) entry which is preliminary data.</text>
</comment>
<name>A0A2T5IFW8_9LACT</name>
<dbReference type="CDD" id="cd07067">
    <property type="entry name" value="HP_PGM_like"/>
    <property type="match status" value="1"/>
</dbReference>
<dbReference type="Pfam" id="PF00300">
    <property type="entry name" value="His_Phos_1"/>
    <property type="match status" value="1"/>
</dbReference>
<dbReference type="GO" id="GO:0016791">
    <property type="term" value="F:phosphatase activity"/>
    <property type="evidence" value="ECO:0007669"/>
    <property type="project" value="TreeGrafter"/>
</dbReference>
<feature type="binding site" evidence="1">
    <location>
        <position position="61"/>
    </location>
    <ligand>
        <name>substrate</name>
    </ligand>
</feature>
<dbReference type="InterPro" id="IPR050275">
    <property type="entry name" value="PGM_Phosphatase"/>
</dbReference>
<evidence type="ECO:0000313" key="3">
    <source>
        <dbReference type="Proteomes" id="UP000244161"/>
    </source>
</evidence>
<evidence type="ECO:0000256" key="1">
    <source>
        <dbReference type="PIRSR" id="PIRSR613078-2"/>
    </source>
</evidence>
<dbReference type="AlphaFoldDB" id="A0A2T5IFW8"/>
<accession>A0A2T5IFW8</accession>
<dbReference type="SMART" id="SM00855">
    <property type="entry name" value="PGAM"/>
    <property type="match status" value="1"/>
</dbReference>
<dbReference type="RefSeq" id="WP_108033281.1">
    <property type="nucleotide sequence ID" value="NZ_QAOM01000016.1"/>
</dbReference>
<dbReference type="Gene3D" id="3.40.50.1240">
    <property type="entry name" value="Phosphoglycerate mutase-like"/>
    <property type="match status" value="1"/>
</dbReference>
<dbReference type="SUPFAM" id="SSF53254">
    <property type="entry name" value="Phosphoglycerate mutase-like"/>
    <property type="match status" value="1"/>
</dbReference>
<organism evidence="2 3">
    <name type="scientific">Trichococcus patagoniensis</name>
    <dbReference type="NCBI Taxonomy" id="382641"/>
    <lineage>
        <taxon>Bacteria</taxon>
        <taxon>Bacillati</taxon>
        <taxon>Bacillota</taxon>
        <taxon>Bacilli</taxon>
        <taxon>Lactobacillales</taxon>
        <taxon>Carnobacteriaceae</taxon>
        <taxon>Trichococcus</taxon>
    </lineage>
</organism>
<dbReference type="Proteomes" id="UP000244161">
    <property type="component" value="Unassembled WGS sequence"/>
</dbReference>
<dbReference type="PROSITE" id="PS00175">
    <property type="entry name" value="PG_MUTASE"/>
    <property type="match status" value="1"/>
</dbReference>
<dbReference type="InterPro" id="IPR001345">
    <property type="entry name" value="PG/BPGM_mutase_AS"/>
</dbReference>
<reference evidence="2 3" key="1">
    <citation type="submission" date="2018-04" db="EMBL/GenBank/DDBJ databases">
        <title>Genomic Encyclopedia of Archaeal and Bacterial Type Strains, Phase II (KMG-II): from individual species to whole genera.</title>
        <authorList>
            <person name="Goeker M."/>
        </authorList>
    </citation>
    <scope>NUCLEOTIDE SEQUENCE [LARGE SCALE GENOMIC DNA]</scope>
    <source>
        <strain evidence="2 3">DSM 18806</strain>
    </source>
</reference>
<proteinExistence type="predicted"/>
<gene>
    <name evidence="2" type="ORF">C8U37_11632</name>
</gene>
<dbReference type="GO" id="GO:0005737">
    <property type="term" value="C:cytoplasm"/>
    <property type="evidence" value="ECO:0007669"/>
    <property type="project" value="TreeGrafter"/>
</dbReference>
<dbReference type="PANTHER" id="PTHR48100:SF5">
    <property type="entry name" value="HISTIDINE PHOSPHATASE FAMILY PROTEIN"/>
    <property type="match status" value="1"/>
</dbReference>
<evidence type="ECO:0000313" key="2">
    <source>
        <dbReference type="EMBL" id="PTQ82691.1"/>
    </source>
</evidence>
<dbReference type="OrthoDB" id="9782128at2"/>
<protein>
    <submittedName>
        <fullName evidence="2">Putative phosphoglycerate mutase</fullName>
    </submittedName>
</protein>
<dbReference type="InterPro" id="IPR013078">
    <property type="entry name" value="His_Pase_superF_clade-1"/>
</dbReference>
<feature type="binding site" evidence="1">
    <location>
        <begin position="9"/>
        <end position="16"/>
    </location>
    <ligand>
        <name>substrate</name>
    </ligand>
</feature>
<keyword evidence="3" id="KW-1185">Reference proteome</keyword>
<dbReference type="InterPro" id="IPR029033">
    <property type="entry name" value="His_PPase_superfam"/>
</dbReference>
<dbReference type="PANTHER" id="PTHR48100">
    <property type="entry name" value="BROAD-SPECIFICITY PHOSPHATASE YOR283W-RELATED"/>
    <property type="match status" value="1"/>
</dbReference>
<sequence length="192" mass="22036">MAKKLYLMRHGQTLFNIRRMIQGASDSPLTEVGIKQAQIAKQYFENNGIVFDYAYSSTQERAVDTLELVTDMPYKRLKGLKEWNFGTFEGESEDLNPKVLSNQGTYGDFFTHYNGESDLEVQNRMVQTLTELMEKEDHQNILAVSHGGACTMFRKKWTGTLGNTRNCSILVFEYDEGAFTFQEVIDHDFSLL</sequence>